<organism evidence="4 5">
    <name type="scientific">Clostridium neonatale</name>
    <dbReference type="NCBI Taxonomy" id="137838"/>
    <lineage>
        <taxon>Bacteria</taxon>
        <taxon>Bacillati</taxon>
        <taxon>Bacillota</taxon>
        <taxon>Clostridia</taxon>
        <taxon>Eubacteriales</taxon>
        <taxon>Clostridiaceae</taxon>
        <taxon>Clostridium</taxon>
    </lineage>
</organism>
<evidence type="ECO:0000313" key="5">
    <source>
        <dbReference type="Proteomes" id="UP001189143"/>
    </source>
</evidence>
<feature type="transmembrane region" description="Helical" evidence="2">
    <location>
        <begin position="47"/>
        <end position="63"/>
    </location>
</feature>
<keyword evidence="2" id="KW-0472">Membrane</keyword>
<proteinExistence type="inferred from homology"/>
<dbReference type="InterPro" id="IPR000620">
    <property type="entry name" value="EamA_dom"/>
</dbReference>
<reference evidence="4" key="1">
    <citation type="submission" date="2022-10" db="EMBL/GenBank/DDBJ databases">
        <authorList>
            <person name="Aires J."/>
            <person name="Mesa V."/>
        </authorList>
    </citation>
    <scope>NUCLEOTIDE SEQUENCE</scope>
    <source>
        <strain evidence="4">Clostridium neonatale JD116</strain>
    </source>
</reference>
<dbReference type="InterPro" id="IPR037185">
    <property type="entry name" value="EmrE-like"/>
</dbReference>
<dbReference type="AlphaFoldDB" id="A0AAD1YJN6"/>
<keyword evidence="2" id="KW-0812">Transmembrane</keyword>
<sequence length="64" mass="7223">MEQWYLSHYYVKAQKELGAAKTSAYYAIAPFVGAFISVIVFRGEFTMNFFVGLIIMIIGTYLAA</sequence>
<evidence type="ECO:0000256" key="2">
    <source>
        <dbReference type="SAM" id="Phobius"/>
    </source>
</evidence>
<dbReference type="GO" id="GO:0016020">
    <property type="term" value="C:membrane"/>
    <property type="evidence" value="ECO:0007669"/>
    <property type="project" value="InterPro"/>
</dbReference>
<evidence type="ECO:0000313" key="4">
    <source>
        <dbReference type="EMBL" id="CAI3664274.1"/>
    </source>
</evidence>
<comment type="similarity">
    <text evidence="1">Belongs to the EamA transporter family.</text>
</comment>
<dbReference type="SUPFAM" id="SSF103481">
    <property type="entry name" value="Multidrug resistance efflux transporter EmrE"/>
    <property type="match status" value="1"/>
</dbReference>
<keyword evidence="2" id="KW-1133">Transmembrane helix</keyword>
<evidence type="ECO:0000259" key="3">
    <source>
        <dbReference type="Pfam" id="PF00892"/>
    </source>
</evidence>
<gene>
    <name evidence="4" type="ORF">CNEO2_630009</name>
</gene>
<feature type="domain" description="EamA" evidence="3">
    <location>
        <begin position="10"/>
        <end position="63"/>
    </location>
</feature>
<feature type="transmembrane region" description="Helical" evidence="2">
    <location>
        <begin position="24"/>
        <end position="41"/>
    </location>
</feature>
<evidence type="ECO:0000256" key="1">
    <source>
        <dbReference type="ARBA" id="ARBA00007362"/>
    </source>
</evidence>
<name>A0AAD1YJN6_9CLOT</name>
<protein>
    <submittedName>
        <fullName evidence="4">EamA domain-containing protein</fullName>
    </submittedName>
</protein>
<comment type="caution">
    <text evidence="4">The sequence shown here is derived from an EMBL/GenBank/DDBJ whole genome shotgun (WGS) entry which is preliminary data.</text>
</comment>
<dbReference type="Pfam" id="PF00892">
    <property type="entry name" value="EamA"/>
    <property type="match status" value="1"/>
</dbReference>
<dbReference type="RefSeq" id="WP_288327283.1">
    <property type="nucleotide sequence ID" value="NZ_CAMRXC010000252.1"/>
</dbReference>
<accession>A0AAD1YJN6</accession>
<dbReference type="EMBL" id="CAMTCP010000263">
    <property type="protein sequence ID" value="CAI3664274.1"/>
    <property type="molecule type" value="Genomic_DNA"/>
</dbReference>
<dbReference type="Proteomes" id="UP001189143">
    <property type="component" value="Unassembled WGS sequence"/>
</dbReference>